<keyword evidence="2" id="KW-1185">Reference proteome</keyword>
<dbReference type="Proteomes" id="UP001345219">
    <property type="component" value="Chromosome 7"/>
</dbReference>
<reference evidence="1 2" key="1">
    <citation type="journal article" date="2023" name="Hortic Res">
        <title>Pangenome of water caltrop reveals structural variations and asymmetric subgenome divergence after allopolyploidization.</title>
        <authorList>
            <person name="Zhang X."/>
            <person name="Chen Y."/>
            <person name="Wang L."/>
            <person name="Yuan Y."/>
            <person name="Fang M."/>
            <person name="Shi L."/>
            <person name="Lu R."/>
            <person name="Comes H.P."/>
            <person name="Ma Y."/>
            <person name="Chen Y."/>
            <person name="Huang G."/>
            <person name="Zhou Y."/>
            <person name="Zheng Z."/>
            <person name="Qiu Y."/>
        </authorList>
    </citation>
    <scope>NUCLEOTIDE SEQUENCE [LARGE SCALE GENOMIC DNA]</scope>
    <source>
        <tissue evidence="1">Roots</tissue>
    </source>
</reference>
<evidence type="ECO:0000313" key="1">
    <source>
        <dbReference type="EMBL" id="KAK4766456.1"/>
    </source>
</evidence>
<accession>A0AAN7QFN7</accession>
<sequence length="116" mass="13529">MFEVFVLHLSFQISDPGDYCRRSLTLLHETTLVDPVHEIAQSVQFVQPAVNAQTRLQGRTLDSKLDRLMSNLIKRKSIFSLEHIISTRGQPIHTEKSMSLDREEQYFKKKKNKNML</sequence>
<comment type="caution">
    <text evidence="1">The sequence shown here is derived from an EMBL/GenBank/DDBJ whole genome shotgun (WGS) entry which is preliminary data.</text>
</comment>
<dbReference type="AlphaFoldDB" id="A0AAN7QFN7"/>
<gene>
    <name evidence="1" type="ORF">SAY87_008098</name>
</gene>
<evidence type="ECO:0000313" key="2">
    <source>
        <dbReference type="Proteomes" id="UP001345219"/>
    </source>
</evidence>
<name>A0AAN7QFN7_9MYRT</name>
<dbReference type="EMBL" id="JAXIOK010000007">
    <property type="protein sequence ID" value="KAK4766456.1"/>
    <property type="molecule type" value="Genomic_DNA"/>
</dbReference>
<protein>
    <submittedName>
        <fullName evidence="1">Uncharacterized protein</fullName>
    </submittedName>
</protein>
<organism evidence="1 2">
    <name type="scientific">Trapa incisa</name>
    <dbReference type="NCBI Taxonomy" id="236973"/>
    <lineage>
        <taxon>Eukaryota</taxon>
        <taxon>Viridiplantae</taxon>
        <taxon>Streptophyta</taxon>
        <taxon>Embryophyta</taxon>
        <taxon>Tracheophyta</taxon>
        <taxon>Spermatophyta</taxon>
        <taxon>Magnoliopsida</taxon>
        <taxon>eudicotyledons</taxon>
        <taxon>Gunneridae</taxon>
        <taxon>Pentapetalae</taxon>
        <taxon>rosids</taxon>
        <taxon>malvids</taxon>
        <taxon>Myrtales</taxon>
        <taxon>Lythraceae</taxon>
        <taxon>Trapa</taxon>
    </lineage>
</organism>
<proteinExistence type="predicted"/>